<feature type="region of interest" description="Disordered" evidence="1">
    <location>
        <begin position="556"/>
        <end position="575"/>
    </location>
</feature>
<name>A0A1N6YQ05_9RHOO</name>
<keyword evidence="5" id="KW-1185">Reference proteome</keyword>
<dbReference type="PANTHER" id="PTHR11440">
    <property type="entry name" value="LECITHIN-CHOLESTEROL ACYLTRANSFERASE-RELATED"/>
    <property type="match status" value="1"/>
</dbReference>
<dbReference type="Pfam" id="PF20308">
    <property type="entry name" value="TPR-S"/>
    <property type="match status" value="1"/>
</dbReference>
<dbReference type="EMBL" id="FTMD01000010">
    <property type="protein sequence ID" value="SIR16723.1"/>
    <property type="molecule type" value="Genomic_DNA"/>
</dbReference>
<evidence type="ECO:0000313" key="4">
    <source>
        <dbReference type="EMBL" id="SIR16723.1"/>
    </source>
</evidence>
<dbReference type="InterPro" id="IPR046880">
    <property type="entry name" value="TPR-S"/>
</dbReference>
<feature type="domain" description="DUF7379" evidence="3">
    <location>
        <begin position="226"/>
        <end position="308"/>
    </location>
</feature>
<dbReference type="Pfam" id="PF02450">
    <property type="entry name" value="LCAT"/>
    <property type="match status" value="1"/>
</dbReference>
<dbReference type="InterPro" id="IPR003386">
    <property type="entry name" value="LACT/PDAT_acylTrfase"/>
</dbReference>
<proteinExistence type="predicted"/>
<dbReference type="Gene3D" id="3.40.50.1820">
    <property type="entry name" value="alpha/beta hydrolase"/>
    <property type="match status" value="2"/>
</dbReference>
<evidence type="ECO:0000259" key="2">
    <source>
        <dbReference type="Pfam" id="PF12770"/>
    </source>
</evidence>
<dbReference type="RefSeq" id="WP_084205115.1">
    <property type="nucleotide sequence ID" value="NZ_FTMD01000010.1"/>
</dbReference>
<dbReference type="Pfam" id="PF24096">
    <property type="entry name" value="DUF7379"/>
    <property type="match status" value="1"/>
</dbReference>
<protein>
    <submittedName>
        <fullName evidence="4">Lecithin:cholesterol acyltransferase</fullName>
    </submittedName>
</protein>
<dbReference type="STRING" id="34027.SAMN05421829_110171"/>
<dbReference type="GO" id="GO:0006629">
    <property type="term" value="P:lipid metabolic process"/>
    <property type="evidence" value="ECO:0007669"/>
    <property type="project" value="InterPro"/>
</dbReference>
<dbReference type="Proteomes" id="UP000186819">
    <property type="component" value="Unassembled WGS sequence"/>
</dbReference>
<dbReference type="GO" id="GO:0008374">
    <property type="term" value="F:O-acyltransferase activity"/>
    <property type="evidence" value="ECO:0007669"/>
    <property type="project" value="InterPro"/>
</dbReference>
<evidence type="ECO:0000259" key="3">
    <source>
        <dbReference type="Pfam" id="PF24096"/>
    </source>
</evidence>
<evidence type="ECO:0000313" key="5">
    <source>
        <dbReference type="Proteomes" id="UP000186819"/>
    </source>
</evidence>
<feature type="compositionally biased region" description="Pro residues" evidence="1">
    <location>
        <begin position="1917"/>
        <end position="1926"/>
    </location>
</feature>
<gene>
    <name evidence="4" type="ORF">SAMN05421829_110171</name>
</gene>
<feature type="region of interest" description="Disordered" evidence="1">
    <location>
        <begin position="1911"/>
        <end position="1953"/>
    </location>
</feature>
<dbReference type="InterPro" id="IPR024983">
    <property type="entry name" value="CHAT_dom"/>
</dbReference>
<dbReference type="OrthoDB" id="869379at2"/>
<accession>A0A1N6YQ05</accession>
<keyword evidence="4" id="KW-0808">Transferase</keyword>
<sequence>MPAPRKPSELVLHLPGMRREADTLPGALKAGTRATGAAAPDPFLDGVVAVKTAYALTAPGRDATATSDAHMREDSLLALETGDGTTVFIRADKLREDLARVRPDAVRADGSIDFAALHDPAAAARGIPDWLWSGVSVLTLGHDAIADVARDKALEWLQDWLGERNEDLAAPGASWLGTKALMWAIESRLAGEPGLYQWRDGDGLAGADRCTANDPRLAAIGDAPTLLFIHGTASHTLGSFKDLRAGSAAADWEPLARRFGERIFGFEHRTFSESPIDNALQLARTLPAGARLSVVTHSRGGLVGDLLCLAGLSDDAIAAYRHAPPPNADESEREKRLRDLVTAREQDTLRALRQELADKNFRIERYVRVASPARGTTLLSDNLDLFLSGLLSLTARLVGAVTGPAGGAVLSAFKRIVLEIADKRVDARLVPGIEAMLTDAPMGTLLATAQRKQGIAMAVISGDIQETSVLKRLGVMFTDWMLFDNHDNDLVVDTDSMYAGLAMRNEARYLFDQGASVNHFSYFANRHTRSALRDWLTSNDPAALPTFSAIARRREPGAAEARDRAASRAALRETPRPDSRPVVIFLPGIMGSHLEVRKEGRKAGDGDRVWFDFLDLATGGLAKVAMDRADVREEALFDMFYGDLAEHLEATHWVIRFPYDWRRPIHAPDGAAERLADTLEKALKTHPNQPVRLLAHSMGGLVCRTMIATHPDLWAEVVRRPGGRLVMLGTPNNGSHLMVETLLGKSGTMRKLARMDLGHGMQGVLDIVAGFPGAMQLLPRPGFDDAGPTLHADWLRAPVWPSAAKANRDRWFGDGIAGQPGNATLTAARGLWEGPLATNDAPQPVERVTYVFGQAENTPCGTTLEGGQIKMIGTPQGDGSVSWASGRLDNLPPEQHWYMPVDHGALTGTEEYFPAVADLLQTGTTSRLGRLPATRAAAAPIASYDAPPPVLPTEEELVCSLVGTRPRRRRPVSAIHPLQVSVSAMDLRFARQPILCGHYQGDGIAGAEAAINDALVDGALRQRERLGVYAGEIGSAAIVLQARNREDRLRGTGRGAVIVGLGRFGQLSATDIAETVRAGVLRYLLHSHDRQGTEGGGGGDEGDTELTLASLLIGYNSTAHISVDDSIESIVRGVLAANRQFAEAMPLARLRVARLELIELFMDTAISAARAVRQLPARMAGDLRRLEARIEVAEQLNEGEGARPRLSVFAPFGYWPRMLVTADDGPADGSAQPPAGGSRAIAARLKYVFLSERARAESVLHQRQPGLVEALVRNAITQDHYNADLSRTLFQLMVPLDFKAAAREAEQLVLVVDSYTANLPWEMLQADEQPMALNTAIVRQFASARFRRNPLSITRKVACVIANPSTHGYYAQFGDPARTLPAAPDDHLADLPGAAAEGAAIRDLLGECGYDVSYGEGIEALDVFARLFRQPCKVLVVAAHGVFEATARDGTQRTGVVLSDGMLLTAAEVSQLEVVPELVFLNCCHLGAMTAAPDTANRLAYSIACELIEIGVRCVVAAGWQVNDEAARLFATSFFESFVRDGKPFGQAVFTARKSAWEQFPQYNTWGAYQAYGDPHYMLEAPADDSKARVPTNIVSPVDLMDTFARLRVDLSHRARSVADVGRHIAAVLAQVPAAWTDLPEVQAVIGATWAELGSEGFERACTAYCLALAGEDRSGRVPVRIIEQLANLEARMGEARGDATLIKSAIARLDSLIALAKPMPPGTTPMPSNAERSALLGSALKREAAVLAAQNVDWPRVRTVLARAREAYAGAEGTPGDAGFDPYLMINRLQLDWLLLEGDDDAARKRATEQATMCAEAARALFARSGDFFDAVKPADAELAALLLAGIGADDGPKLAGLYEQAIANVPRSARKFDSVVKQICLLARLAALRDHPGDAMHARVLGELARSLGQQDCPGLPPPAPSPTTPAASPTPAASAPRKRAPARSHRAKPS</sequence>
<dbReference type="InterPro" id="IPR029058">
    <property type="entry name" value="AB_hydrolase_fold"/>
</dbReference>
<evidence type="ECO:0000256" key="1">
    <source>
        <dbReference type="SAM" id="MobiDB-lite"/>
    </source>
</evidence>
<reference evidence="5" key="1">
    <citation type="submission" date="2017-01" db="EMBL/GenBank/DDBJ databases">
        <authorList>
            <person name="Varghese N."/>
            <person name="Submissions S."/>
        </authorList>
    </citation>
    <scope>NUCLEOTIDE SEQUENCE [LARGE SCALE GENOMIC DNA]</scope>
    <source>
        <strain evidence="5">ATCC 51758</strain>
    </source>
</reference>
<feature type="domain" description="CHAT" evidence="2">
    <location>
        <begin position="1285"/>
        <end position="1574"/>
    </location>
</feature>
<organism evidence="4 5">
    <name type="scientific">Aromatoleum tolulyticum</name>
    <dbReference type="NCBI Taxonomy" id="34027"/>
    <lineage>
        <taxon>Bacteria</taxon>
        <taxon>Pseudomonadati</taxon>
        <taxon>Pseudomonadota</taxon>
        <taxon>Betaproteobacteria</taxon>
        <taxon>Rhodocyclales</taxon>
        <taxon>Rhodocyclaceae</taxon>
        <taxon>Aromatoleum</taxon>
    </lineage>
</organism>
<feature type="compositionally biased region" description="Low complexity" evidence="1">
    <location>
        <begin position="1927"/>
        <end position="1938"/>
    </location>
</feature>
<dbReference type="InterPro" id="IPR055803">
    <property type="entry name" value="DUF7379"/>
</dbReference>
<dbReference type="SUPFAM" id="SSF53474">
    <property type="entry name" value="alpha/beta-Hydrolases"/>
    <property type="match status" value="1"/>
</dbReference>
<dbReference type="Pfam" id="PF12770">
    <property type="entry name" value="CHAT"/>
    <property type="match status" value="1"/>
</dbReference>
<feature type="compositionally biased region" description="Basic residues" evidence="1">
    <location>
        <begin position="1939"/>
        <end position="1953"/>
    </location>
</feature>
<keyword evidence="4" id="KW-0012">Acyltransferase</keyword>